<feature type="short sequence motif" description="'KMSKS' region" evidence="10">
    <location>
        <begin position="232"/>
        <end position="236"/>
    </location>
</feature>
<evidence type="ECO:0000256" key="4">
    <source>
        <dbReference type="ARBA" id="ARBA00022741"/>
    </source>
</evidence>
<comment type="catalytic activity">
    <reaction evidence="9 10">
        <text>tRNA(Tyr) + L-tyrosine + ATP = L-tyrosyl-tRNA(Tyr) + AMP + diphosphate + H(+)</text>
        <dbReference type="Rhea" id="RHEA:10220"/>
        <dbReference type="Rhea" id="RHEA-COMP:9706"/>
        <dbReference type="Rhea" id="RHEA-COMP:9707"/>
        <dbReference type="ChEBI" id="CHEBI:15378"/>
        <dbReference type="ChEBI" id="CHEBI:30616"/>
        <dbReference type="ChEBI" id="CHEBI:33019"/>
        <dbReference type="ChEBI" id="CHEBI:58315"/>
        <dbReference type="ChEBI" id="CHEBI:78442"/>
        <dbReference type="ChEBI" id="CHEBI:78536"/>
        <dbReference type="ChEBI" id="CHEBI:456215"/>
        <dbReference type="EC" id="6.1.1.1"/>
    </reaction>
</comment>
<dbReference type="CDD" id="cd00805">
    <property type="entry name" value="TyrRS_core"/>
    <property type="match status" value="1"/>
</dbReference>
<sequence length="400" mass="45522">MGFPSVEEQLAIITRGAVDIVPLEDLKNKLERSRKENKPLRIKFGADPSAPDLHLGHTVVLRKLRQFQKLGHHVIFLIGDFTGMIGDPTGKSSTRKRLSKEEVLANAETYKTQIFKILDPEKTEIVFNSQWCGTMTFADVLDLTARYTVARLLEREDFGKRYREGRPISLIEFMYPLIQGYDSVALKADVELGGTDQMFNLMVGRELQKEYGQESQVILTMPLLEGTDGTQKMSKSLGNYIGINEPPSEIFGKVMSIPDSLILKYFELLTDVPDTTLKLYEQQMKQGANPRDYKVLLAKEIVSFYYSQAEAEHCHEEFERIFRQKGTPDEMAEFVLSGPMTLMDVLIQSATLPSKSEVRRMLQQNAVSIDGERVTQEGFLLQPNQERVIKVGKRKFLKVK</sequence>
<dbReference type="GO" id="GO:0006437">
    <property type="term" value="P:tyrosyl-tRNA aminoacylation"/>
    <property type="evidence" value="ECO:0007669"/>
    <property type="project" value="UniProtKB-UniRule"/>
</dbReference>
<dbReference type="PRINTS" id="PR01040">
    <property type="entry name" value="TRNASYNTHTYR"/>
</dbReference>
<dbReference type="Proteomes" id="UP001056539">
    <property type="component" value="Chromosome"/>
</dbReference>
<comment type="subcellular location">
    <subcellularLocation>
        <location evidence="10">Cytoplasm</location>
    </subcellularLocation>
</comment>
<accession>A0AAX3BDP1</accession>
<dbReference type="HAMAP" id="MF_02007">
    <property type="entry name" value="Tyr_tRNA_synth_type2"/>
    <property type="match status" value="1"/>
</dbReference>
<dbReference type="InterPro" id="IPR002305">
    <property type="entry name" value="aa-tRNA-synth_Ic"/>
</dbReference>
<evidence type="ECO:0000259" key="12">
    <source>
        <dbReference type="SMART" id="SM00363"/>
    </source>
</evidence>
<comment type="subunit">
    <text evidence="1 10">Homodimer.</text>
</comment>
<comment type="similarity">
    <text evidence="10">Belongs to the class-I aminoacyl-tRNA synthetase family. TyrS type 2 subfamily.</text>
</comment>
<keyword evidence="5 10" id="KW-0067">ATP-binding</keyword>
<dbReference type="SUPFAM" id="SSF55174">
    <property type="entry name" value="Alpha-L RNA-binding motif"/>
    <property type="match status" value="1"/>
</dbReference>
<dbReference type="NCBIfam" id="TIGR00234">
    <property type="entry name" value="tyrS"/>
    <property type="match status" value="1"/>
</dbReference>
<proteinExistence type="inferred from homology"/>
<dbReference type="PANTHER" id="PTHR11766:SF1">
    <property type="entry name" value="TYROSINE--TRNA LIGASE"/>
    <property type="match status" value="1"/>
</dbReference>
<dbReference type="AlphaFoldDB" id="A0AAX3BDP1"/>
<feature type="short sequence motif" description="'HIGH' region" evidence="10">
    <location>
        <begin position="48"/>
        <end position="57"/>
    </location>
</feature>
<dbReference type="InterPro" id="IPR001412">
    <property type="entry name" value="aa-tRNA-synth_I_CS"/>
</dbReference>
<gene>
    <name evidence="10" type="primary">tyrS</name>
    <name evidence="13" type="ORF">KDW03_01195</name>
</gene>
<dbReference type="Pfam" id="PF22421">
    <property type="entry name" value="SYY_C-terminal"/>
    <property type="match status" value="1"/>
</dbReference>
<comment type="function">
    <text evidence="10">Catalyzes the attachment of tyrosine to tRNA(Tyr) in a two-step reaction: tyrosine is first activated by ATP to form Tyr-AMP and then transferred to the acceptor end of tRNA(Tyr).</text>
</comment>
<keyword evidence="6 11" id="KW-0694">RNA-binding</keyword>
<evidence type="ECO:0000256" key="8">
    <source>
        <dbReference type="ARBA" id="ARBA00023146"/>
    </source>
</evidence>
<dbReference type="PROSITE" id="PS00178">
    <property type="entry name" value="AA_TRNA_LIGASE_I"/>
    <property type="match status" value="1"/>
</dbReference>
<keyword evidence="7 10" id="KW-0648">Protein biosynthesis</keyword>
<dbReference type="GO" id="GO:0005829">
    <property type="term" value="C:cytosol"/>
    <property type="evidence" value="ECO:0007669"/>
    <property type="project" value="TreeGrafter"/>
</dbReference>
<dbReference type="InterPro" id="IPR024088">
    <property type="entry name" value="Tyr-tRNA-ligase_bac-type"/>
</dbReference>
<dbReference type="RefSeq" id="WP_271435574.1">
    <property type="nucleotide sequence ID" value="NZ_CP073355.1"/>
</dbReference>
<dbReference type="InterPro" id="IPR024108">
    <property type="entry name" value="Tyr-tRNA-ligase_bac_2"/>
</dbReference>
<dbReference type="InterPro" id="IPR054608">
    <property type="entry name" value="SYY-like_C"/>
</dbReference>
<evidence type="ECO:0000256" key="1">
    <source>
        <dbReference type="ARBA" id="ARBA00011738"/>
    </source>
</evidence>
<evidence type="ECO:0000256" key="10">
    <source>
        <dbReference type="HAMAP-Rule" id="MF_02007"/>
    </source>
</evidence>
<organism evidence="13 14">
    <name type="scientific">Thermospira aquatica</name>
    <dbReference type="NCBI Taxonomy" id="2828656"/>
    <lineage>
        <taxon>Bacteria</taxon>
        <taxon>Pseudomonadati</taxon>
        <taxon>Spirochaetota</taxon>
        <taxon>Spirochaetia</taxon>
        <taxon>Brevinematales</taxon>
        <taxon>Thermospiraceae</taxon>
        <taxon>Thermospira</taxon>
    </lineage>
</organism>
<keyword evidence="3 10" id="KW-0436">Ligase</keyword>
<evidence type="ECO:0000313" key="14">
    <source>
        <dbReference type="Proteomes" id="UP001056539"/>
    </source>
</evidence>
<keyword evidence="14" id="KW-1185">Reference proteome</keyword>
<dbReference type="EC" id="6.1.1.1" evidence="10"/>
<dbReference type="InterPro" id="IPR036986">
    <property type="entry name" value="S4_RNA-bd_sf"/>
</dbReference>
<dbReference type="InterPro" id="IPR002942">
    <property type="entry name" value="S4_RNA-bd"/>
</dbReference>
<name>A0AAX3BDP1_9SPIR</name>
<evidence type="ECO:0000256" key="11">
    <source>
        <dbReference type="PROSITE-ProRule" id="PRU00182"/>
    </source>
</evidence>
<dbReference type="EMBL" id="CP073355">
    <property type="protein sequence ID" value="URA10447.1"/>
    <property type="molecule type" value="Genomic_DNA"/>
</dbReference>
<dbReference type="SUPFAM" id="SSF52374">
    <property type="entry name" value="Nucleotidylyl transferase"/>
    <property type="match status" value="1"/>
</dbReference>
<dbReference type="GO" id="GO:0003723">
    <property type="term" value="F:RNA binding"/>
    <property type="evidence" value="ECO:0007669"/>
    <property type="project" value="UniProtKB-KW"/>
</dbReference>
<evidence type="ECO:0000256" key="9">
    <source>
        <dbReference type="ARBA" id="ARBA00048248"/>
    </source>
</evidence>
<dbReference type="KEGG" id="taqu:KDW03_01195"/>
<keyword evidence="4 10" id="KW-0547">Nucleotide-binding</keyword>
<dbReference type="InterPro" id="IPR002307">
    <property type="entry name" value="Tyr-tRNA-ligase"/>
</dbReference>
<protein>
    <recommendedName>
        <fullName evidence="10">Tyrosine--tRNA ligase</fullName>
        <ecNumber evidence="10">6.1.1.1</ecNumber>
    </recommendedName>
    <alternativeName>
        <fullName evidence="10">Tyrosyl-tRNA synthetase</fullName>
        <shortName evidence="10">TyrRS</shortName>
    </alternativeName>
</protein>
<evidence type="ECO:0000256" key="5">
    <source>
        <dbReference type="ARBA" id="ARBA00022840"/>
    </source>
</evidence>
<evidence type="ECO:0000256" key="2">
    <source>
        <dbReference type="ARBA" id="ARBA00022490"/>
    </source>
</evidence>
<dbReference type="GO" id="GO:0004831">
    <property type="term" value="F:tyrosine-tRNA ligase activity"/>
    <property type="evidence" value="ECO:0007669"/>
    <property type="project" value="UniProtKB-UniRule"/>
</dbReference>
<dbReference type="Gene3D" id="3.40.50.620">
    <property type="entry name" value="HUPs"/>
    <property type="match status" value="1"/>
</dbReference>
<keyword evidence="8 10" id="KW-0030">Aminoacyl-tRNA synthetase</keyword>
<reference evidence="13" key="1">
    <citation type="submission" date="2021-04" db="EMBL/GenBank/DDBJ databases">
        <authorList>
            <person name="Postec A."/>
        </authorList>
    </citation>
    <scope>NUCLEOTIDE SEQUENCE</scope>
    <source>
        <strain evidence="13">F1F22</strain>
    </source>
</reference>
<dbReference type="GO" id="GO:0005524">
    <property type="term" value="F:ATP binding"/>
    <property type="evidence" value="ECO:0007669"/>
    <property type="project" value="UniProtKB-UniRule"/>
</dbReference>
<dbReference type="PANTHER" id="PTHR11766">
    <property type="entry name" value="TYROSYL-TRNA SYNTHETASE"/>
    <property type="match status" value="1"/>
</dbReference>
<dbReference type="Gene3D" id="3.10.290.10">
    <property type="entry name" value="RNA-binding S4 domain"/>
    <property type="match status" value="1"/>
</dbReference>
<evidence type="ECO:0000256" key="6">
    <source>
        <dbReference type="ARBA" id="ARBA00022884"/>
    </source>
</evidence>
<evidence type="ECO:0000256" key="3">
    <source>
        <dbReference type="ARBA" id="ARBA00022598"/>
    </source>
</evidence>
<dbReference type="InterPro" id="IPR014729">
    <property type="entry name" value="Rossmann-like_a/b/a_fold"/>
</dbReference>
<dbReference type="SMART" id="SM00363">
    <property type="entry name" value="S4"/>
    <property type="match status" value="1"/>
</dbReference>
<feature type="binding site" evidence="10">
    <location>
        <position position="235"/>
    </location>
    <ligand>
        <name>ATP</name>
        <dbReference type="ChEBI" id="CHEBI:30616"/>
    </ligand>
</feature>
<dbReference type="Gene3D" id="1.10.240.10">
    <property type="entry name" value="Tyrosyl-Transfer RNA Synthetase"/>
    <property type="match status" value="1"/>
</dbReference>
<evidence type="ECO:0000313" key="13">
    <source>
        <dbReference type="EMBL" id="URA10447.1"/>
    </source>
</evidence>
<dbReference type="FunFam" id="3.40.50.620:FF:000061">
    <property type="entry name" value="Tyrosine--tRNA ligase"/>
    <property type="match status" value="1"/>
</dbReference>
<dbReference type="PROSITE" id="PS50889">
    <property type="entry name" value="S4"/>
    <property type="match status" value="1"/>
</dbReference>
<keyword evidence="2 10" id="KW-0963">Cytoplasm</keyword>
<reference evidence="13" key="2">
    <citation type="submission" date="2022-06" db="EMBL/GenBank/DDBJ databases">
        <title>Thermospira aquatica gen. nov., sp. nov.</title>
        <authorList>
            <person name="Ben Ali Gam Z."/>
            <person name="Labat M."/>
        </authorList>
    </citation>
    <scope>NUCLEOTIDE SEQUENCE</scope>
    <source>
        <strain evidence="13">F1F22</strain>
    </source>
</reference>
<evidence type="ECO:0000256" key="7">
    <source>
        <dbReference type="ARBA" id="ARBA00022917"/>
    </source>
</evidence>
<dbReference type="Pfam" id="PF00579">
    <property type="entry name" value="tRNA-synt_1b"/>
    <property type="match status" value="1"/>
</dbReference>
<feature type="domain" description="RNA-binding S4" evidence="12">
    <location>
        <begin position="341"/>
        <end position="398"/>
    </location>
</feature>